<accession>A0A162JYB6</accession>
<comment type="caution">
    <text evidence="2">The sequence shown here is derived from an EMBL/GenBank/DDBJ whole genome shotgun (WGS) entry which is preliminary data.</text>
</comment>
<dbReference type="OrthoDB" id="5322539at2759"/>
<feature type="transmembrane region" description="Helical" evidence="1">
    <location>
        <begin position="104"/>
        <end position="125"/>
    </location>
</feature>
<dbReference type="AlphaFoldDB" id="A0A162JYB6"/>
<keyword evidence="1" id="KW-0472">Membrane</keyword>
<proteinExistence type="predicted"/>
<gene>
    <name evidence="2" type="ORF">LEL_07280</name>
</gene>
<keyword evidence="1" id="KW-1133">Transmembrane helix</keyword>
<sequence>MVNSALFNTRELSFLIEWGYSRSLKSFADRGSAKWNGLSVAPLGNSTLSMKDTIQEMFRNATISLMSSEMLEPNYTSPYAPDEVMVETTEWPLLYTYSASTLSVAYGIALGMSLFSFLTGAFTISRNGGYSFTTKFSTILRTVQAAYWSAGLQDSDGHGNDPTPKHVEKIVISFPGNGKIVYQPAPAYEVSQQRRVL</sequence>
<keyword evidence="1" id="KW-0812">Transmembrane</keyword>
<protein>
    <submittedName>
        <fullName evidence="2">Uncharacterized protein</fullName>
    </submittedName>
</protein>
<evidence type="ECO:0000313" key="3">
    <source>
        <dbReference type="Proteomes" id="UP000076881"/>
    </source>
</evidence>
<evidence type="ECO:0000313" key="2">
    <source>
        <dbReference type="EMBL" id="OAA75292.1"/>
    </source>
</evidence>
<reference evidence="2 3" key="1">
    <citation type="journal article" date="2016" name="Genome Biol. Evol.">
        <title>Divergent and convergent evolution of fungal pathogenicity.</title>
        <authorList>
            <person name="Shang Y."/>
            <person name="Xiao G."/>
            <person name="Zheng P."/>
            <person name="Cen K."/>
            <person name="Zhan S."/>
            <person name="Wang C."/>
        </authorList>
    </citation>
    <scope>NUCLEOTIDE SEQUENCE [LARGE SCALE GENOMIC DNA]</scope>
    <source>
        <strain evidence="2 3">RCEF 1005</strain>
    </source>
</reference>
<evidence type="ECO:0000256" key="1">
    <source>
        <dbReference type="SAM" id="Phobius"/>
    </source>
</evidence>
<organism evidence="2 3">
    <name type="scientific">Akanthomyces lecanii RCEF 1005</name>
    <dbReference type="NCBI Taxonomy" id="1081108"/>
    <lineage>
        <taxon>Eukaryota</taxon>
        <taxon>Fungi</taxon>
        <taxon>Dikarya</taxon>
        <taxon>Ascomycota</taxon>
        <taxon>Pezizomycotina</taxon>
        <taxon>Sordariomycetes</taxon>
        <taxon>Hypocreomycetidae</taxon>
        <taxon>Hypocreales</taxon>
        <taxon>Cordycipitaceae</taxon>
        <taxon>Akanthomyces</taxon>
        <taxon>Cordyceps confragosa</taxon>
    </lineage>
</organism>
<keyword evidence="3" id="KW-1185">Reference proteome</keyword>
<dbReference type="Proteomes" id="UP000076881">
    <property type="component" value="Unassembled WGS sequence"/>
</dbReference>
<name>A0A162JYB6_CORDF</name>
<dbReference type="EMBL" id="AZHF01000005">
    <property type="protein sequence ID" value="OAA75292.1"/>
    <property type="molecule type" value="Genomic_DNA"/>
</dbReference>
<dbReference type="STRING" id="1081108.A0A162JYB6"/>